<keyword evidence="1" id="KW-0963">Cytoplasm</keyword>
<evidence type="ECO:0000256" key="5">
    <source>
        <dbReference type="ARBA" id="ARBA00022801"/>
    </source>
</evidence>
<keyword evidence="2" id="KW-0436">Ligase</keyword>
<evidence type="ECO:0000256" key="7">
    <source>
        <dbReference type="ARBA" id="ARBA00022962"/>
    </source>
</evidence>
<dbReference type="Gene3D" id="3.40.50.880">
    <property type="match status" value="1"/>
</dbReference>
<protein>
    <submittedName>
        <fullName evidence="8">Phosphoribosylformylglycinamidine synthase</fullName>
    </submittedName>
</protein>
<dbReference type="InterPro" id="IPR029062">
    <property type="entry name" value="Class_I_gatase-like"/>
</dbReference>
<gene>
    <name evidence="8" type="ORF">A3B54_04040</name>
</gene>
<dbReference type="InterPro" id="IPR010075">
    <property type="entry name" value="PRibForGlyAmidine_synth_PurQ"/>
</dbReference>
<sequence>MVKPKVCILRTDGTNCDEELFYAFEKFGSSPEYVHVNELRAKSKKLKAYKILALPGGFSYGDDVASGKILAVELVSFFKDQLSEFINSRGLILGICNGFQTLVRTGLLPFGHLGKMEATLAQNTSGHFECHWIKLKTQKSRCVFLDPKNFTPEDNNKPGLPMYSKPGLGNPDQIFELPVNHGEGRFFAESETIRTIEQSDLIVFHYVDKSGRPTQNYPENPAGSTNAIAGITDPTGRILGLMPHPEKFVDITQHPNWRRQKIREPHGTFIFRQMINYVKES</sequence>
<evidence type="ECO:0000256" key="4">
    <source>
        <dbReference type="ARBA" id="ARBA00022755"/>
    </source>
</evidence>
<keyword evidence="7" id="KW-0315">Glutamine amidotransferase</keyword>
<keyword evidence="6" id="KW-0067">ATP-binding</keyword>
<keyword evidence="3" id="KW-0547">Nucleotide-binding</keyword>
<evidence type="ECO:0000313" key="8">
    <source>
        <dbReference type="EMBL" id="OGD99279.1"/>
    </source>
</evidence>
<name>A0A1F5H5D8_9BACT</name>
<dbReference type="GO" id="GO:0004642">
    <property type="term" value="F:phosphoribosylformylglycinamidine synthase activity"/>
    <property type="evidence" value="ECO:0007669"/>
    <property type="project" value="InterPro"/>
</dbReference>
<keyword evidence="4" id="KW-0658">Purine biosynthesis</keyword>
<dbReference type="PROSITE" id="PS51273">
    <property type="entry name" value="GATASE_TYPE_1"/>
    <property type="match status" value="1"/>
</dbReference>
<evidence type="ECO:0000256" key="2">
    <source>
        <dbReference type="ARBA" id="ARBA00022598"/>
    </source>
</evidence>
<dbReference type="GO" id="GO:0006189">
    <property type="term" value="P:'de novo' IMP biosynthetic process"/>
    <property type="evidence" value="ECO:0007669"/>
    <property type="project" value="InterPro"/>
</dbReference>
<accession>A0A1F5H5D8</accession>
<dbReference type="PIRSF" id="PIRSF001586">
    <property type="entry name" value="FGAM_synth_I"/>
    <property type="match status" value="1"/>
</dbReference>
<dbReference type="PANTHER" id="PTHR10099:SF1">
    <property type="entry name" value="PHOSPHORIBOSYLFORMYLGLYCINAMIDINE SYNTHASE"/>
    <property type="match status" value="1"/>
</dbReference>
<comment type="caution">
    <text evidence="8">The sequence shown here is derived from an EMBL/GenBank/DDBJ whole genome shotgun (WGS) entry which is preliminary data.</text>
</comment>
<organism evidence="8 9">
    <name type="scientific">Candidatus Curtissbacteria bacterium RIFCSPLOWO2_01_FULL_42_50</name>
    <dbReference type="NCBI Taxonomy" id="1797730"/>
    <lineage>
        <taxon>Bacteria</taxon>
        <taxon>Candidatus Curtissiibacteriota</taxon>
    </lineage>
</organism>
<dbReference type="SUPFAM" id="SSF52317">
    <property type="entry name" value="Class I glutamine amidotransferase-like"/>
    <property type="match status" value="1"/>
</dbReference>
<dbReference type="GO" id="GO:0005524">
    <property type="term" value="F:ATP binding"/>
    <property type="evidence" value="ECO:0007669"/>
    <property type="project" value="UniProtKB-KW"/>
</dbReference>
<dbReference type="GO" id="GO:0016787">
    <property type="term" value="F:hydrolase activity"/>
    <property type="evidence" value="ECO:0007669"/>
    <property type="project" value="UniProtKB-KW"/>
</dbReference>
<dbReference type="AlphaFoldDB" id="A0A1F5H5D8"/>
<dbReference type="Pfam" id="PF13507">
    <property type="entry name" value="GATase_5"/>
    <property type="match status" value="2"/>
</dbReference>
<dbReference type="PANTHER" id="PTHR10099">
    <property type="entry name" value="PHOSPHORIBOSYLFORMYLGLYCINAMIDINE SYNTHASE"/>
    <property type="match status" value="1"/>
</dbReference>
<evidence type="ECO:0000313" key="9">
    <source>
        <dbReference type="Proteomes" id="UP000177039"/>
    </source>
</evidence>
<dbReference type="GO" id="GO:0005737">
    <property type="term" value="C:cytoplasm"/>
    <property type="evidence" value="ECO:0007669"/>
    <property type="project" value="TreeGrafter"/>
</dbReference>
<reference evidence="8 9" key="1">
    <citation type="journal article" date="2016" name="Nat. Commun.">
        <title>Thousands of microbial genomes shed light on interconnected biogeochemical processes in an aquifer system.</title>
        <authorList>
            <person name="Anantharaman K."/>
            <person name="Brown C.T."/>
            <person name="Hug L.A."/>
            <person name="Sharon I."/>
            <person name="Castelle C.J."/>
            <person name="Probst A.J."/>
            <person name="Thomas B.C."/>
            <person name="Singh A."/>
            <person name="Wilkins M.J."/>
            <person name="Karaoz U."/>
            <person name="Brodie E.L."/>
            <person name="Williams K.H."/>
            <person name="Hubbard S.S."/>
            <person name="Banfield J.F."/>
        </authorList>
    </citation>
    <scope>NUCLEOTIDE SEQUENCE [LARGE SCALE GENOMIC DNA]</scope>
</reference>
<keyword evidence="5" id="KW-0378">Hydrolase</keyword>
<dbReference type="SMART" id="SM01211">
    <property type="entry name" value="GATase_5"/>
    <property type="match status" value="1"/>
</dbReference>
<proteinExistence type="predicted"/>
<dbReference type="EMBL" id="MFBT01000020">
    <property type="protein sequence ID" value="OGD99279.1"/>
    <property type="molecule type" value="Genomic_DNA"/>
</dbReference>
<dbReference type="Proteomes" id="UP000177039">
    <property type="component" value="Unassembled WGS sequence"/>
</dbReference>
<evidence type="ECO:0000256" key="6">
    <source>
        <dbReference type="ARBA" id="ARBA00022840"/>
    </source>
</evidence>
<evidence type="ECO:0000256" key="3">
    <source>
        <dbReference type="ARBA" id="ARBA00022741"/>
    </source>
</evidence>
<evidence type="ECO:0000256" key="1">
    <source>
        <dbReference type="ARBA" id="ARBA00022490"/>
    </source>
</evidence>